<keyword evidence="6" id="KW-0809">Transit peptide</keyword>
<comment type="subcellular location">
    <subcellularLocation>
        <location evidence="1">Mitochondrion inner membrane</location>
        <topology evidence="1">Single-pass membrane protein</topology>
    </subcellularLocation>
</comment>
<keyword evidence="9" id="KW-0496">Mitochondrion</keyword>
<evidence type="ECO:0000256" key="8">
    <source>
        <dbReference type="ARBA" id="ARBA00023002"/>
    </source>
</evidence>
<dbReference type="Gene3D" id="1.10.442.10">
    <property type="entry name" value="Cytochrome c oxidase subunit IV"/>
    <property type="match status" value="1"/>
</dbReference>
<keyword evidence="4 12" id="KW-0812">Transmembrane</keyword>
<dbReference type="FunFam" id="1.10.442.10:FF:000002">
    <property type="entry name" value="Cytochrome c oxidase subunit V"/>
    <property type="match status" value="1"/>
</dbReference>
<gene>
    <name evidence="13" type="ORF">Glove_566g20</name>
</gene>
<evidence type="ECO:0000256" key="7">
    <source>
        <dbReference type="ARBA" id="ARBA00022989"/>
    </source>
</evidence>
<dbReference type="PANTHER" id="PTHR10707:SF10">
    <property type="entry name" value="CYTOCHROME C OXIDASE SUBUNIT 4"/>
    <property type="match status" value="1"/>
</dbReference>
<dbReference type="Pfam" id="PF02936">
    <property type="entry name" value="COX4"/>
    <property type="match status" value="1"/>
</dbReference>
<dbReference type="GO" id="GO:0045277">
    <property type="term" value="C:respiratory chain complex IV"/>
    <property type="evidence" value="ECO:0007669"/>
    <property type="project" value="InterPro"/>
</dbReference>
<comment type="pathway">
    <text evidence="2">Energy metabolism; oxidative phosphorylation.</text>
</comment>
<evidence type="ECO:0000256" key="6">
    <source>
        <dbReference type="ARBA" id="ARBA00022946"/>
    </source>
</evidence>
<dbReference type="GO" id="GO:0016491">
    <property type="term" value="F:oxidoreductase activity"/>
    <property type="evidence" value="ECO:0007669"/>
    <property type="project" value="UniProtKB-KW"/>
</dbReference>
<protein>
    <recommendedName>
        <fullName evidence="15">Cytochrome c oxidase subunit IV</fullName>
    </recommendedName>
</protein>
<evidence type="ECO:0000313" key="13">
    <source>
        <dbReference type="EMBL" id="RHZ47862.1"/>
    </source>
</evidence>
<dbReference type="CDD" id="cd00922">
    <property type="entry name" value="Cyt_c_Oxidase_IV"/>
    <property type="match status" value="1"/>
</dbReference>
<reference evidence="13 14" key="1">
    <citation type="submission" date="2018-08" db="EMBL/GenBank/DDBJ databases">
        <title>Genome and evolution of the arbuscular mycorrhizal fungus Diversispora epigaea (formerly Glomus versiforme) and its bacterial endosymbionts.</title>
        <authorList>
            <person name="Sun X."/>
            <person name="Fei Z."/>
            <person name="Harrison M."/>
        </authorList>
    </citation>
    <scope>NUCLEOTIDE SEQUENCE [LARGE SCALE GENOMIC DNA]</scope>
    <source>
        <strain evidence="13 14">IT104</strain>
    </source>
</reference>
<evidence type="ECO:0000256" key="5">
    <source>
        <dbReference type="ARBA" id="ARBA00022792"/>
    </source>
</evidence>
<accession>A0A397GA27</accession>
<dbReference type="PANTHER" id="PTHR10707">
    <property type="entry name" value="CYTOCHROME C OXIDASE SUBUNIT IV"/>
    <property type="match status" value="1"/>
</dbReference>
<evidence type="ECO:0000313" key="14">
    <source>
        <dbReference type="Proteomes" id="UP000266861"/>
    </source>
</evidence>
<organism evidence="13 14">
    <name type="scientific">Diversispora epigaea</name>
    <dbReference type="NCBI Taxonomy" id="1348612"/>
    <lineage>
        <taxon>Eukaryota</taxon>
        <taxon>Fungi</taxon>
        <taxon>Fungi incertae sedis</taxon>
        <taxon>Mucoromycota</taxon>
        <taxon>Glomeromycotina</taxon>
        <taxon>Glomeromycetes</taxon>
        <taxon>Diversisporales</taxon>
        <taxon>Diversisporaceae</taxon>
        <taxon>Diversispora</taxon>
    </lineage>
</organism>
<keyword evidence="14" id="KW-1185">Reference proteome</keyword>
<evidence type="ECO:0000256" key="3">
    <source>
        <dbReference type="ARBA" id="ARBA00008135"/>
    </source>
</evidence>
<evidence type="ECO:0000256" key="2">
    <source>
        <dbReference type="ARBA" id="ARBA00004673"/>
    </source>
</evidence>
<dbReference type="Proteomes" id="UP000266861">
    <property type="component" value="Unassembled WGS sequence"/>
</dbReference>
<dbReference type="AlphaFoldDB" id="A0A397GA27"/>
<comment type="caution">
    <text evidence="13">The sequence shown here is derived from an EMBL/GenBank/DDBJ whole genome shotgun (WGS) entry which is preliminary data.</text>
</comment>
<evidence type="ECO:0008006" key="15">
    <source>
        <dbReference type="Google" id="ProtNLM"/>
    </source>
</evidence>
<comment type="similarity">
    <text evidence="3">Belongs to the cytochrome c oxidase IV family.</text>
</comment>
<name>A0A397GA27_9GLOM</name>
<feature type="region of interest" description="Disordered" evidence="11">
    <location>
        <begin position="146"/>
        <end position="179"/>
    </location>
</feature>
<dbReference type="GO" id="GO:0006123">
    <property type="term" value="P:mitochondrial electron transport, cytochrome c to oxygen"/>
    <property type="evidence" value="ECO:0007669"/>
    <property type="project" value="InterPro"/>
</dbReference>
<keyword evidence="8" id="KW-0560">Oxidoreductase</keyword>
<dbReference type="EMBL" id="PQFF01000480">
    <property type="protein sequence ID" value="RHZ47862.1"/>
    <property type="molecule type" value="Genomic_DNA"/>
</dbReference>
<sequence length="179" mass="20601">MIITRYHLNFENLEFWYIAVMFRIVNRLNQITLRNASYRSASTTSVPSISNIEKQWKSFTTEEQQSLTKQIEELQKQDWNKLSLEEKKTAYYISFGPHGPREPYIKPGHTNKLLAGITGVIVISCGLFYLAHRAVPGKPLSMNKEWQEATNEKLRRQNANPITGISSEGYKGKGYVQSE</sequence>
<evidence type="ECO:0000256" key="9">
    <source>
        <dbReference type="ARBA" id="ARBA00023128"/>
    </source>
</evidence>
<evidence type="ECO:0000256" key="1">
    <source>
        <dbReference type="ARBA" id="ARBA00004434"/>
    </source>
</evidence>
<dbReference type="STRING" id="1348612.A0A397GA27"/>
<dbReference type="OrthoDB" id="186013at2759"/>
<feature type="transmembrane region" description="Helical" evidence="12">
    <location>
        <begin position="113"/>
        <end position="132"/>
    </location>
</feature>
<dbReference type="GO" id="GO:0005743">
    <property type="term" value="C:mitochondrial inner membrane"/>
    <property type="evidence" value="ECO:0007669"/>
    <property type="project" value="UniProtKB-SubCell"/>
</dbReference>
<keyword evidence="5" id="KW-0999">Mitochondrion inner membrane</keyword>
<evidence type="ECO:0000256" key="12">
    <source>
        <dbReference type="SAM" id="Phobius"/>
    </source>
</evidence>
<evidence type="ECO:0000256" key="10">
    <source>
        <dbReference type="ARBA" id="ARBA00023136"/>
    </source>
</evidence>
<dbReference type="InterPro" id="IPR004203">
    <property type="entry name" value="Cyt_c_oxidase_su4_fam"/>
</dbReference>
<dbReference type="InterPro" id="IPR036639">
    <property type="entry name" value="Cyt_c_oxidase_su4_sf"/>
</dbReference>
<dbReference type="SUPFAM" id="SSF81406">
    <property type="entry name" value="Mitochondrial cytochrome c oxidase subunit IV"/>
    <property type="match status" value="1"/>
</dbReference>
<keyword evidence="10 12" id="KW-0472">Membrane</keyword>
<proteinExistence type="inferred from homology"/>
<keyword evidence="7 12" id="KW-1133">Transmembrane helix</keyword>
<evidence type="ECO:0000256" key="11">
    <source>
        <dbReference type="SAM" id="MobiDB-lite"/>
    </source>
</evidence>
<feature type="compositionally biased region" description="Basic and acidic residues" evidence="11">
    <location>
        <begin position="146"/>
        <end position="155"/>
    </location>
</feature>
<evidence type="ECO:0000256" key="4">
    <source>
        <dbReference type="ARBA" id="ARBA00022692"/>
    </source>
</evidence>
<feature type="compositionally biased region" description="Polar residues" evidence="11">
    <location>
        <begin position="157"/>
        <end position="166"/>
    </location>
</feature>